<dbReference type="KEGG" id="hcz:G9Q37_19505"/>
<dbReference type="AlphaFoldDB" id="A0A6G8INU7"/>
<dbReference type="InterPro" id="IPR013078">
    <property type="entry name" value="His_Pase_superF_clade-1"/>
</dbReference>
<feature type="active site" description="Proton donor/acceptor" evidence="2">
    <location>
        <position position="105"/>
    </location>
</feature>
<name>A0A6G8INU7_9BURK</name>
<feature type="binding site" evidence="3">
    <location>
        <position position="81"/>
    </location>
    <ligand>
        <name>substrate</name>
    </ligand>
</feature>
<protein>
    <submittedName>
        <fullName evidence="4">Histidine phosphatase family protein</fullName>
    </submittedName>
</protein>
<dbReference type="GO" id="GO:0045820">
    <property type="term" value="P:negative regulation of glycolytic process"/>
    <property type="evidence" value="ECO:0007669"/>
    <property type="project" value="TreeGrafter"/>
</dbReference>
<sequence length="237" mass="26426">MRPIVSQGPVHFIGLSTPPNALQATRILAVRHGETAWNRDTRIQGHTDIDLNEHGRWQAARLGQALRDEPIAAVYSSDLKRARDTAQAVAERHGLPIHTHIGLRERGFGRFEGHTWDELALRYPTETLAWRKRMPDFAPPGGETLVQLRERVVAAVEELAQQHLGEQILLVAHGGVLDVIYRAATRLELQAPRTWQLANAGVNRLLWSPEGLSLVGWGDVSHLQVGDDEDVLDERSA</sequence>
<evidence type="ECO:0000256" key="3">
    <source>
        <dbReference type="PIRSR" id="PIRSR613078-2"/>
    </source>
</evidence>
<dbReference type="EMBL" id="CP049989">
    <property type="protein sequence ID" value="QIM54864.1"/>
    <property type="molecule type" value="Genomic_DNA"/>
</dbReference>
<feature type="binding site" evidence="3">
    <location>
        <begin position="31"/>
        <end position="38"/>
    </location>
    <ligand>
        <name>substrate</name>
    </ligand>
</feature>
<dbReference type="Pfam" id="PF00300">
    <property type="entry name" value="His_Phos_1"/>
    <property type="match status" value="1"/>
</dbReference>
<keyword evidence="5" id="KW-1185">Reference proteome</keyword>
<dbReference type="SUPFAM" id="SSF53254">
    <property type="entry name" value="Phosphoglycerate mutase-like"/>
    <property type="match status" value="1"/>
</dbReference>
<evidence type="ECO:0000313" key="5">
    <source>
        <dbReference type="Proteomes" id="UP000503162"/>
    </source>
</evidence>
<evidence type="ECO:0000256" key="1">
    <source>
        <dbReference type="ARBA" id="ARBA00022801"/>
    </source>
</evidence>
<accession>A0A6G8INU7</accession>
<dbReference type="GO" id="GO:0004331">
    <property type="term" value="F:fructose-2,6-bisphosphate 2-phosphatase activity"/>
    <property type="evidence" value="ECO:0007669"/>
    <property type="project" value="TreeGrafter"/>
</dbReference>
<evidence type="ECO:0000313" key="4">
    <source>
        <dbReference type="EMBL" id="QIM54864.1"/>
    </source>
</evidence>
<dbReference type="GO" id="GO:0005829">
    <property type="term" value="C:cytosol"/>
    <property type="evidence" value="ECO:0007669"/>
    <property type="project" value="TreeGrafter"/>
</dbReference>
<dbReference type="Gene3D" id="3.40.50.1240">
    <property type="entry name" value="Phosphoglycerate mutase-like"/>
    <property type="match status" value="1"/>
</dbReference>
<evidence type="ECO:0000256" key="2">
    <source>
        <dbReference type="PIRSR" id="PIRSR613078-1"/>
    </source>
</evidence>
<organism evidence="4 5">
    <name type="scientific">Hydrogenophaga crocea</name>
    <dbReference type="NCBI Taxonomy" id="2716225"/>
    <lineage>
        <taxon>Bacteria</taxon>
        <taxon>Pseudomonadati</taxon>
        <taxon>Pseudomonadota</taxon>
        <taxon>Betaproteobacteria</taxon>
        <taxon>Burkholderiales</taxon>
        <taxon>Comamonadaceae</taxon>
        <taxon>Hydrogenophaga</taxon>
    </lineage>
</organism>
<dbReference type="CDD" id="cd07067">
    <property type="entry name" value="HP_PGM_like"/>
    <property type="match status" value="1"/>
</dbReference>
<dbReference type="PANTHER" id="PTHR46517">
    <property type="entry name" value="FRUCTOSE-2,6-BISPHOSPHATASE TIGAR"/>
    <property type="match status" value="1"/>
</dbReference>
<dbReference type="Proteomes" id="UP000503162">
    <property type="component" value="Chromosome"/>
</dbReference>
<dbReference type="GO" id="GO:0043456">
    <property type="term" value="P:regulation of pentose-phosphate shunt"/>
    <property type="evidence" value="ECO:0007669"/>
    <property type="project" value="TreeGrafter"/>
</dbReference>
<dbReference type="SMART" id="SM00855">
    <property type="entry name" value="PGAM"/>
    <property type="match status" value="1"/>
</dbReference>
<reference evidence="4 5" key="1">
    <citation type="submission" date="2020-03" db="EMBL/GenBank/DDBJ databases">
        <title>Hydrogenophaga sp. nov. isolated from cyanobacterial mat.</title>
        <authorList>
            <person name="Thorat V."/>
            <person name="Kirdat K."/>
            <person name="Tiwarekar B."/>
            <person name="Costa E.D."/>
            <person name="Yadav A."/>
        </authorList>
    </citation>
    <scope>NUCLEOTIDE SEQUENCE [LARGE SCALE GENOMIC DNA]</scope>
    <source>
        <strain evidence="4 5">BA0156</strain>
    </source>
</reference>
<gene>
    <name evidence="4" type="ORF">G9Q37_19505</name>
</gene>
<keyword evidence="1" id="KW-0378">Hydrolase</keyword>
<dbReference type="InterPro" id="IPR029033">
    <property type="entry name" value="His_PPase_superfam"/>
</dbReference>
<proteinExistence type="predicted"/>
<dbReference type="PANTHER" id="PTHR46517:SF1">
    <property type="entry name" value="FRUCTOSE-2,6-BISPHOSPHATASE TIGAR"/>
    <property type="match status" value="1"/>
</dbReference>
<dbReference type="InterPro" id="IPR051695">
    <property type="entry name" value="Phosphoglycerate_Mutase"/>
</dbReference>
<feature type="active site" description="Tele-phosphohistidine intermediate" evidence="2">
    <location>
        <position position="32"/>
    </location>
</feature>